<keyword evidence="7" id="KW-1185">Reference proteome</keyword>
<keyword evidence="4" id="KW-0812">Transmembrane</keyword>
<dbReference type="InterPro" id="IPR036188">
    <property type="entry name" value="FAD/NAD-bd_sf"/>
</dbReference>
<keyword evidence="2" id="KW-0520">NAD</keyword>
<dbReference type="OrthoDB" id="10045821at2759"/>
<dbReference type="GO" id="GO:0016491">
    <property type="term" value="F:oxidoreductase activity"/>
    <property type="evidence" value="ECO:0007669"/>
    <property type="project" value="UniProtKB-KW"/>
</dbReference>
<evidence type="ECO:0000256" key="4">
    <source>
        <dbReference type="SAM" id="Phobius"/>
    </source>
</evidence>
<dbReference type="SUPFAM" id="SSF51905">
    <property type="entry name" value="FAD/NAD(P)-binding domain"/>
    <property type="match status" value="1"/>
</dbReference>
<keyword evidence="4" id="KW-0472">Membrane</keyword>
<organism evidence="5 8">
    <name type="scientific">Adineta ricciae</name>
    <name type="common">Rotifer</name>
    <dbReference type="NCBI Taxonomy" id="249248"/>
    <lineage>
        <taxon>Eukaryota</taxon>
        <taxon>Metazoa</taxon>
        <taxon>Spiralia</taxon>
        <taxon>Gnathifera</taxon>
        <taxon>Rotifera</taxon>
        <taxon>Eurotatoria</taxon>
        <taxon>Bdelloidea</taxon>
        <taxon>Adinetida</taxon>
        <taxon>Adinetidae</taxon>
        <taxon>Adineta</taxon>
    </lineage>
</organism>
<evidence type="ECO:0000256" key="2">
    <source>
        <dbReference type="ARBA" id="ARBA00023027"/>
    </source>
</evidence>
<feature type="compositionally biased region" description="Polar residues" evidence="3">
    <location>
        <begin position="680"/>
        <end position="697"/>
    </location>
</feature>
<dbReference type="PANTHER" id="PTHR43476:SF4">
    <property type="entry name" value="BLR0106 PROTEIN"/>
    <property type="match status" value="1"/>
</dbReference>
<dbReference type="AlphaFoldDB" id="A0A813NH39"/>
<keyword evidence="1" id="KW-0560">Oxidoreductase</keyword>
<gene>
    <name evidence="5" type="ORF">EDS130_LOCUS1374</name>
    <name evidence="6" type="ORF">XAT740_LOCUS33480</name>
</gene>
<dbReference type="InterPro" id="IPR050631">
    <property type="entry name" value="PheA/TfdB_FAD_monoxygenase"/>
</dbReference>
<dbReference type="Proteomes" id="UP000663828">
    <property type="component" value="Unassembled WGS sequence"/>
</dbReference>
<dbReference type="EMBL" id="CAJNOR010003198">
    <property type="protein sequence ID" value="CAF1388699.1"/>
    <property type="molecule type" value="Genomic_DNA"/>
</dbReference>
<sequence length="849" mass="97126">MSTTSKSNESLIVIVAGGGPVGLTFSLHLAMMMGKQAQIIIHEGRWYVDKYGKTTWQDKEQGKQRRDQVVTLQDHVIEQMPSYIQDGLFKNINERVWPTSRNIPIREVEDRLFDLIQPFVQSGQVKLVPEDLQEQSKCLIDGDFDILVGADGSNSFVRNYCNIKMISEGVEYACGVAYNILDKVPPSEEPLHQGLNCILTVSQTRYLVNSSTSRRGYLNIRLIQDEYSALRQCLNDFQTRNESLDLSDYNKCPQSPVWNIIRQGLDFFKIPSKYVFRVVPIEINVRHASIVVRELRFEVKDSENAATTATDTDEKKYKTALAFLVGDAAMNVHFWPGRGMNSGMKGAIALARNILRTCTTQNAINIRKPLRFLDFIDYEGFMARLRAREQQGRSLRVLINPIDQYIEASYSYAHTSHCYVKYKTKLIAKLQEARERLQERPDWPHKASPITDDQLQSASNRVAPHAVAQLSLANPWPTREMSGAEVLVEHTFPYDARNFLPVPKINLIASFEQTPSIILRYRYLILWIVGHEKSQQLDTLVEDIQTSPNYSKASIDANENHHQLAVVRNIEEAVAWMRANREDIRKKETLFKVVTVWQIKANETAVDAIRAVRSESSRVPILIFTSKHETAQAALEFPNVMTSDMEYELKEFVGVKQEAQWNPGCQVNQLQKLEALSPTTKYSSEANDQTKFSSTPYPTLDNVGSMPPLPSDLLSLRSLSISIPKIVWIDAQENNTRVIEEIRKNIPSVEIEFCRTFEDAKSLITQQERQMESRSKFIVICRGYFPSEQKGFKDVAQMLENLNLQAVPMGVYTSNREHLLQKTPDPPSRVQIFDRPRELLTFVYHHLKQ</sequence>
<evidence type="ECO:0000313" key="8">
    <source>
        <dbReference type="Proteomes" id="UP000663852"/>
    </source>
</evidence>
<evidence type="ECO:0000313" key="6">
    <source>
        <dbReference type="EMBL" id="CAF1388699.1"/>
    </source>
</evidence>
<comment type="caution">
    <text evidence="5">The sequence shown here is derived from an EMBL/GenBank/DDBJ whole genome shotgun (WGS) entry which is preliminary data.</text>
</comment>
<evidence type="ECO:0000313" key="5">
    <source>
        <dbReference type="EMBL" id="CAF0734977.1"/>
    </source>
</evidence>
<feature type="region of interest" description="Disordered" evidence="3">
    <location>
        <begin position="680"/>
        <end position="699"/>
    </location>
</feature>
<dbReference type="Proteomes" id="UP000663852">
    <property type="component" value="Unassembled WGS sequence"/>
</dbReference>
<protein>
    <submittedName>
        <fullName evidence="5">Uncharacterized protein</fullName>
    </submittedName>
</protein>
<evidence type="ECO:0000256" key="1">
    <source>
        <dbReference type="ARBA" id="ARBA00023002"/>
    </source>
</evidence>
<name>A0A813NH39_ADIRI</name>
<dbReference type="PANTHER" id="PTHR43476">
    <property type="entry name" value="3-(3-HYDROXY-PHENYL)PROPIONATE/3-HYDROXYCINNAMIC ACID HYDROXYLASE"/>
    <property type="match status" value="1"/>
</dbReference>
<proteinExistence type="predicted"/>
<reference evidence="5" key="1">
    <citation type="submission" date="2021-02" db="EMBL/GenBank/DDBJ databases">
        <authorList>
            <person name="Nowell W R."/>
        </authorList>
    </citation>
    <scope>NUCLEOTIDE SEQUENCE</scope>
</reference>
<dbReference type="Gene3D" id="3.50.50.60">
    <property type="entry name" value="FAD/NAD(P)-binding domain"/>
    <property type="match status" value="1"/>
</dbReference>
<dbReference type="Gene3D" id="3.30.9.10">
    <property type="entry name" value="D-Amino Acid Oxidase, subunit A, domain 2"/>
    <property type="match status" value="1"/>
</dbReference>
<feature type="transmembrane region" description="Helical" evidence="4">
    <location>
        <begin position="12"/>
        <end position="33"/>
    </location>
</feature>
<evidence type="ECO:0000256" key="3">
    <source>
        <dbReference type="SAM" id="MobiDB-lite"/>
    </source>
</evidence>
<keyword evidence="4" id="KW-1133">Transmembrane helix</keyword>
<accession>A0A813NH39</accession>
<dbReference type="EMBL" id="CAJNOJ010000003">
    <property type="protein sequence ID" value="CAF0734977.1"/>
    <property type="molecule type" value="Genomic_DNA"/>
</dbReference>
<evidence type="ECO:0000313" key="7">
    <source>
        <dbReference type="Proteomes" id="UP000663828"/>
    </source>
</evidence>